<name>A0A918FA95_9DEIO</name>
<evidence type="ECO:0000313" key="2">
    <source>
        <dbReference type="Proteomes" id="UP000603865"/>
    </source>
</evidence>
<proteinExistence type="predicted"/>
<dbReference type="Gene3D" id="1.10.10.10">
    <property type="entry name" value="Winged helix-like DNA-binding domain superfamily/Winged helix DNA-binding domain"/>
    <property type="match status" value="1"/>
</dbReference>
<dbReference type="SUPFAM" id="SSF48452">
    <property type="entry name" value="TPR-like"/>
    <property type="match status" value="2"/>
</dbReference>
<dbReference type="AlphaFoldDB" id="A0A918FA95"/>
<protein>
    <submittedName>
        <fullName evidence="1">Uncharacterized protein</fullName>
    </submittedName>
</protein>
<dbReference type="InterPro" id="IPR036388">
    <property type="entry name" value="WH-like_DNA-bd_sf"/>
</dbReference>
<dbReference type="InterPro" id="IPR027417">
    <property type="entry name" value="P-loop_NTPase"/>
</dbReference>
<dbReference type="Gene3D" id="3.40.50.300">
    <property type="entry name" value="P-loop containing nucleotide triphosphate hydrolases"/>
    <property type="match status" value="1"/>
</dbReference>
<dbReference type="GO" id="GO:0006355">
    <property type="term" value="P:regulation of DNA-templated transcription"/>
    <property type="evidence" value="ECO:0007669"/>
    <property type="project" value="TreeGrafter"/>
</dbReference>
<dbReference type="InterPro" id="IPR051677">
    <property type="entry name" value="AfsR-DnrI-RedD_regulator"/>
</dbReference>
<sequence length="1038" mass="113080">MVDTQSQQVANRLRGLTARRAGLAIGLWGEPGIGKTHLAKALLRATPCPSLSVRATQPLEDVALILPHSKNASAWLGQSLERLARREPFTGEQVVEVLSAQLALAAPLVLHAEDLHECSPDQLRLWSLLAARVIRSRGVGLLFTSRTVPPKGTEAVRVSPLSRAESDVLLNSEVGATLPHEALAWIFERAAGNPLFTLEFFRFLARQGLLWNDARRWRWRMPEQRIIPTSVEALIEQVIASVSEAEGAETVLQARAILGPDAAASRVAQVAGLSAEELQRATTHLTRAGLLLDGEVAHPLYAEVVVRGLSAQQRQRLARRAITAYSGTPQQAAPFVRDAALPPDHALELLKQAAHDAQGGHTRWLVQAAEYASGLEQATLALEAATALRGSDLPTAVRLGELALKLNPHDVQTIDLLAGIYATRREQDALERVLAQLPESEQGERGLWRQVRLKGIAGDDQAVYDLVRQYPGLLQSNPETCYDIAWSLLNLGLIEEAEQLTNEAQQHPELTDRTRALFSYLQGVISSDRAENGAAELYFRQSLAVSRTLKSTHNIISSLHAHASILQNLGQYSEALAELQEAATLSLQRGHIVQFAEANLAVADQLVWHGEYEHAESLYLDSLSILERGKPNGFLIDCLNGLAELYSTLKTAFNVTLARKYASEALRVSKALDHPVGLAYATRTLTTTLLLDGQMVRARNSADEALTLALASQRPRQLRAAYHVRATVARAMGEHELARQSLDEALRLAAEIAEPFPKRLLELEQSALNGDTEQVREHLRWFERQGLGYGVDLAQRLVPELVGAATSEGAASAPVAECQLEVLGPMRLTTRSQTAVVRGRKRQELLALLLEARMAGRASVSRLRLTEALYPDHAEMRAGTLLADLVYQVRETLGAEIVSTTTDGYMLGASVSSDAEAFLTNGDTRLWRGPVFGGLDLAGRSEAVREALSQALRARIGAELTSRPSEAVRAAQLLLDADPYDLKALALALRAWQGMGNTGGLSRAYDLARAQFSAVGENLPERWEDFLLATPDTAPAAT</sequence>
<accession>A0A918FA95</accession>
<gene>
    <name evidence="1" type="ORF">GCM10008957_39870</name>
</gene>
<dbReference type="SUPFAM" id="SSF52540">
    <property type="entry name" value="P-loop containing nucleoside triphosphate hydrolases"/>
    <property type="match status" value="1"/>
</dbReference>
<reference evidence="1" key="1">
    <citation type="journal article" date="2014" name="Int. J. Syst. Evol. Microbiol.">
        <title>Complete genome sequence of Corynebacterium casei LMG S-19264T (=DSM 44701T), isolated from a smear-ripened cheese.</title>
        <authorList>
            <consortium name="US DOE Joint Genome Institute (JGI-PGF)"/>
            <person name="Walter F."/>
            <person name="Albersmeier A."/>
            <person name="Kalinowski J."/>
            <person name="Ruckert C."/>
        </authorList>
    </citation>
    <scope>NUCLEOTIDE SEQUENCE</scope>
    <source>
        <strain evidence="1">JCM 31311</strain>
    </source>
</reference>
<dbReference type="Proteomes" id="UP000603865">
    <property type="component" value="Unassembled WGS sequence"/>
</dbReference>
<dbReference type="EMBL" id="BMQL01000032">
    <property type="protein sequence ID" value="GGR24096.1"/>
    <property type="molecule type" value="Genomic_DNA"/>
</dbReference>
<keyword evidence="2" id="KW-1185">Reference proteome</keyword>
<organism evidence="1 2">
    <name type="scientific">Deinococcus ruber</name>
    <dbReference type="NCBI Taxonomy" id="1848197"/>
    <lineage>
        <taxon>Bacteria</taxon>
        <taxon>Thermotogati</taxon>
        <taxon>Deinococcota</taxon>
        <taxon>Deinococci</taxon>
        <taxon>Deinococcales</taxon>
        <taxon>Deinococcaceae</taxon>
        <taxon>Deinococcus</taxon>
    </lineage>
</organism>
<dbReference type="Pfam" id="PF13181">
    <property type="entry name" value="TPR_8"/>
    <property type="match status" value="1"/>
</dbReference>
<dbReference type="Gene3D" id="1.25.40.10">
    <property type="entry name" value="Tetratricopeptide repeat domain"/>
    <property type="match status" value="3"/>
</dbReference>
<dbReference type="PANTHER" id="PTHR35807">
    <property type="entry name" value="TRANSCRIPTIONAL REGULATOR REDD-RELATED"/>
    <property type="match status" value="1"/>
</dbReference>
<dbReference type="InterPro" id="IPR011990">
    <property type="entry name" value="TPR-like_helical_dom_sf"/>
</dbReference>
<dbReference type="GO" id="GO:0003677">
    <property type="term" value="F:DNA binding"/>
    <property type="evidence" value="ECO:0007669"/>
    <property type="project" value="TreeGrafter"/>
</dbReference>
<evidence type="ECO:0000313" key="1">
    <source>
        <dbReference type="EMBL" id="GGR24096.1"/>
    </source>
</evidence>
<reference evidence="1" key="2">
    <citation type="submission" date="2020-09" db="EMBL/GenBank/DDBJ databases">
        <authorList>
            <person name="Sun Q."/>
            <person name="Ohkuma M."/>
        </authorList>
    </citation>
    <scope>NUCLEOTIDE SEQUENCE</scope>
    <source>
        <strain evidence="1">JCM 31311</strain>
    </source>
</reference>
<dbReference type="PANTHER" id="PTHR35807:SF1">
    <property type="entry name" value="TRANSCRIPTIONAL REGULATOR REDD"/>
    <property type="match status" value="1"/>
</dbReference>
<dbReference type="InterPro" id="IPR019734">
    <property type="entry name" value="TPR_rpt"/>
</dbReference>
<comment type="caution">
    <text evidence="1">The sequence shown here is derived from an EMBL/GenBank/DDBJ whole genome shotgun (WGS) entry which is preliminary data.</text>
</comment>